<dbReference type="GO" id="GO:0008559">
    <property type="term" value="F:ABC-type xenobiotic transporter activity"/>
    <property type="evidence" value="ECO:0007669"/>
    <property type="project" value="UniProtKB-EC"/>
</dbReference>
<dbReference type="AlphaFoldDB" id="A0A1A9F1M4"/>
<evidence type="ECO:0000256" key="13">
    <source>
        <dbReference type="SAM" id="Phobius"/>
    </source>
</evidence>
<name>A0A1A9F1M4_9GAMM</name>
<dbReference type="SUPFAM" id="SSF90123">
    <property type="entry name" value="ABC transporter transmembrane region"/>
    <property type="match status" value="1"/>
</dbReference>
<dbReference type="InterPro" id="IPR003439">
    <property type="entry name" value="ABC_transporter-like_ATP-bd"/>
</dbReference>
<keyword evidence="5" id="KW-1003">Cell membrane</keyword>
<evidence type="ECO:0000256" key="4">
    <source>
        <dbReference type="ARBA" id="ARBA00022448"/>
    </source>
</evidence>
<reference evidence="16 17" key="2">
    <citation type="journal article" date="2018" name="Int. J. Syst. Evol. Microbiol.">
        <title>Marinobacterium aestuarii sp. nov., a benzene-degrading marine bacterium isolated from estuary sediment.</title>
        <authorList>
            <person name="Bae S.S."/>
            <person name="Jung J."/>
            <person name="Chung D."/>
            <person name="Baek K."/>
        </authorList>
    </citation>
    <scope>NUCLEOTIDE SEQUENCE [LARGE SCALE GENOMIC DNA]</scope>
    <source>
        <strain evidence="16 17">ST58-10</strain>
    </source>
</reference>
<dbReference type="PROSITE" id="PS50893">
    <property type="entry name" value="ABC_TRANSPORTER_2"/>
    <property type="match status" value="1"/>
</dbReference>
<comment type="similarity">
    <text evidence="2">Belongs to the ABC transporter superfamily. Drug exporter-2 (TC 3.A.1.117) family.</text>
</comment>
<dbReference type="InterPro" id="IPR027417">
    <property type="entry name" value="P-loop_NTPase"/>
</dbReference>
<feature type="domain" description="ABC transmembrane type-1" evidence="15">
    <location>
        <begin position="20"/>
        <end position="306"/>
    </location>
</feature>
<dbReference type="InterPro" id="IPR036640">
    <property type="entry name" value="ABC1_TM_sf"/>
</dbReference>
<dbReference type="CDD" id="cd18541">
    <property type="entry name" value="ABC_6TM_TmrB_like"/>
    <property type="match status" value="1"/>
</dbReference>
<dbReference type="GO" id="GO:0016887">
    <property type="term" value="F:ATP hydrolysis activity"/>
    <property type="evidence" value="ECO:0007669"/>
    <property type="project" value="InterPro"/>
</dbReference>
<feature type="transmembrane region" description="Helical" evidence="13">
    <location>
        <begin position="138"/>
        <end position="157"/>
    </location>
</feature>
<dbReference type="STRING" id="1821621.A8C75_17005"/>
<evidence type="ECO:0000313" key="17">
    <source>
        <dbReference type="Proteomes" id="UP000078070"/>
    </source>
</evidence>
<evidence type="ECO:0000256" key="11">
    <source>
        <dbReference type="ARBA" id="ARBA00034018"/>
    </source>
</evidence>
<dbReference type="InterPro" id="IPR039421">
    <property type="entry name" value="Type_1_exporter"/>
</dbReference>
<dbReference type="KEGG" id="mars:A8C75_17005"/>
<evidence type="ECO:0000256" key="2">
    <source>
        <dbReference type="ARBA" id="ARBA00006526"/>
    </source>
</evidence>
<feature type="domain" description="ABC transporter" evidence="14">
    <location>
        <begin position="337"/>
        <end position="572"/>
    </location>
</feature>
<sequence>MALFFQLGWFFREHWRTYSLALLMLAGVAVLNMSVPWLIGRAIDALLQAPADTDNTTPGAHYLLALCGLGLAVYLLRMGWRLILFGTSYRLGNLLRARFYQRLTRQGQAFYNVHNTGDLMARATNDIDAIELAAGEGVLSGFDGLLTLLLVLLMMFVVIDWRLALVALIPFPFMALAFYRISSAVHRHFQQALEQFSRLNDRTQEALAGIRLVKAMGRERVETSAFCTIAEEAAASNFKVARSEALFEPVIFLCMAAALALSVGFGAWLIVQQALTVGALASFIMYLGQLIWPMFAFGWLLNIVERGSAAFKRVDSLLQRPDSIDASGTSQPAGADIRLRGLTFSYPDSPTPALGQIDLNLPQGRVLGIVGPTGAGKSTLIQLLMRYWDAQQGAIELGGVGIRELQLAAVRGTFAYVPQDAFLFSISIAQNIALARPDACRADIEAAARIAAVHEDIMGFEHGYDTPVGERGVTLSGGQRQRLAIARALLTQAPVLVLDDALSAVDVHTERHILGHLRRNIGAQSCIIISHRLSAVQHADEIMVLSHGLVLERGNHAALQAADGWYSRMQAYQQLEASLEARDQELTL</sequence>
<gene>
    <name evidence="16" type="ORF">A8C75_17005</name>
</gene>
<evidence type="ECO:0000256" key="5">
    <source>
        <dbReference type="ARBA" id="ARBA00022475"/>
    </source>
</evidence>
<dbReference type="Pfam" id="PF00664">
    <property type="entry name" value="ABC_membrane"/>
    <property type="match status" value="1"/>
</dbReference>
<feature type="transmembrane region" description="Helical" evidence="13">
    <location>
        <begin position="59"/>
        <end position="76"/>
    </location>
</feature>
<feature type="transmembrane region" description="Helical" evidence="13">
    <location>
        <begin position="20"/>
        <end position="39"/>
    </location>
</feature>
<feature type="transmembrane region" description="Helical" evidence="13">
    <location>
        <begin position="250"/>
        <end position="271"/>
    </location>
</feature>
<dbReference type="RefSeq" id="WP_067385169.1">
    <property type="nucleotide sequence ID" value="NZ_CP015839.1"/>
</dbReference>
<dbReference type="EMBL" id="CP015839">
    <property type="protein sequence ID" value="ANG64002.1"/>
    <property type="molecule type" value="Genomic_DNA"/>
</dbReference>
<dbReference type="Gene3D" id="3.40.50.300">
    <property type="entry name" value="P-loop containing nucleotide triphosphate hydrolases"/>
    <property type="match status" value="1"/>
</dbReference>
<dbReference type="FunFam" id="3.40.50.300:FF:000221">
    <property type="entry name" value="Multidrug ABC transporter ATP-binding protein"/>
    <property type="match status" value="1"/>
</dbReference>
<evidence type="ECO:0000256" key="6">
    <source>
        <dbReference type="ARBA" id="ARBA00022692"/>
    </source>
</evidence>
<dbReference type="InterPro" id="IPR003593">
    <property type="entry name" value="AAA+_ATPase"/>
</dbReference>
<dbReference type="GO" id="GO:0005886">
    <property type="term" value="C:plasma membrane"/>
    <property type="evidence" value="ECO:0007669"/>
    <property type="project" value="UniProtKB-SubCell"/>
</dbReference>
<dbReference type="PROSITE" id="PS00211">
    <property type="entry name" value="ABC_TRANSPORTER_1"/>
    <property type="match status" value="1"/>
</dbReference>
<dbReference type="EC" id="7.6.2.2" evidence="3"/>
<keyword evidence="7" id="KW-0547">Nucleotide-binding</keyword>
<accession>A0A1A9F1M4</accession>
<dbReference type="FunFam" id="1.20.1560.10:FF:000011">
    <property type="entry name" value="Multidrug ABC transporter ATP-binding protein"/>
    <property type="match status" value="1"/>
</dbReference>
<evidence type="ECO:0000256" key="12">
    <source>
        <dbReference type="ARBA" id="ARBA00074518"/>
    </source>
</evidence>
<dbReference type="Pfam" id="PF00005">
    <property type="entry name" value="ABC_tran"/>
    <property type="match status" value="1"/>
</dbReference>
<evidence type="ECO:0000259" key="14">
    <source>
        <dbReference type="PROSITE" id="PS50893"/>
    </source>
</evidence>
<keyword evidence="8 16" id="KW-0067">ATP-binding</keyword>
<proteinExistence type="inferred from homology"/>
<dbReference type="SMART" id="SM00382">
    <property type="entry name" value="AAA"/>
    <property type="match status" value="1"/>
</dbReference>
<dbReference type="PROSITE" id="PS50929">
    <property type="entry name" value="ABC_TM1F"/>
    <property type="match status" value="1"/>
</dbReference>
<evidence type="ECO:0000256" key="8">
    <source>
        <dbReference type="ARBA" id="ARBA00022840"/>
    </source>
</evidence>
<protein>
    <recommendedName>
        <fullName evidence="12">Multidrug resistance-like ATP-binding protein MdlA</fullName>
        <ecNumber evidence="3">7.6.2.2</ecNumber>
    </recommendedName>
</protein>
<keyword evidence="9 13" id="KW-1133">Transmembrane helix</keyword>
<evidence type="ECO:0000256" key="1">
    <source>
        <dbReference type="ARBA" id="ARBA00004651"/>
    </source>
</evidence>
<evidence type="ECO:0000313" key="16">
    <source>
        <dbReference type="EMBL" id="ANG64002.1"/>
    </source>
</evidence>
<dbReference type="PANTHER" id="PTHR43394:SF1">
    <property type="entry name" value="ATP-BINDING CASSETTE SUB-FAMILY B MEMBER 10, MITOCHONDRIAL"/>
    <property type="match status" value="1"/>
</dbReference>
<comment type="subcellular location">
    <subcellularLocation>
        <location evidence="1">Cell membrane</location>
        <topology evidence="1">Multi-pass membrane protein</topology>
    </subcellularLocation>
</comment>
<keyword evidence="4" id="KW-0813">Transport</keyword>
<feature type="transmembrane region" description="Helical" evidence="13">
    <location>
        <begin position="163"/>
        <end position="181"/>
    </location>
</feature>
<dbReference type="Gene3D" id="1.20.1560.10">
    <property type="entry name" value="ABC transporter type 1, transmembrane domain"/>
    <property type="match status" value="1"/>
</dbReference>
<dbReference type="OrthoDB" id="9806127at2"/>
<keyword evidence="6 13" id="KW-0812">Transmembrane</keyword>
<keyword evidence="10 13" id="KW-0472">Membrane</keyword>
<feature type="transmembrane region" description="Helical" evidence="13">
    <location>
        <begin position="283"/>
        <end position="304"/>
    </location>
</feature>
<keyword evidence="17" id="KW-1185">Reference proteome</keyword>
<dbReference type="Proteomes" id="UP000078070">
    <property type="component" value="Chromosome"/>
</dbReference>
<dbReference type="InterPro" id="IPR017871">
    <property type="entry name" value="ABC_transporter-like_CS"/>
</dbReference>
<evidence type="ECO:0000259" key="15">
    <source>
        <dbReference type="PROSITE" id="PS50929"/>
    </source>
</evidence>
<dbReference type="PANTHER" id="PTHR43394">
    <property type="entry name" value="ATP-DEPENDENT PERMEASE MDL1, MITOCHONDRIAL"/>
    <property type="match status" value="1"/>
</dbReference>
<evidence type="ECO:0000256" key="9">
    <source>
        <dbReference type="ARBA" id="ARBA00022989"/>
    </source>
</evidence>
<dbReference type="SUPFAM" id="SSF52540">
    <property type="entry name" value="P-loop containing nucleoside triphosphate hydrolases"/>
    <property type="match status" value="1"/>
</dbReference>
<dbReference type="GO" id="GO:0015421">
    <property type="term" value="F:ABC-type oligopeptide transporter activity"/>
    <property type="evidence" value="ECO:0007669"/>
    <property type="project" value="TreeGrafter"/>
</dbReference>
<evidence type="ECO:0000256" key="10">
    <source>
        <dbReference type="ARBA" id="ARBA00023136"/>
    </source>
</evidence>
<dbReference type="GO" id="GO:0005524">
    <property type="term" value="F:ATP binding"/>
    <property type="evidence" value="ECO:0007669"/>
    <property type="project" value="UniProtKB-KW"/>
</dbReference>
<dbReference type="InterPro" id="IPR011527">
    <property type="entry name" value="ABC1_TM_dom"/>
</dbReference>
<organism evidence="16 17">
    <name type="scientific">Marinobacterium aestuarii</name>
    <dbReference type="NCBI Taxonomy" id="1821621"/>
    <lineage>
        <taxon>Bacteria</taxon>
        <taxon>Pseudomonadati</taxon>
        <taxon>Pseudomonadota</taxon>
        <taxon>Gammaproteobacteria</taxon>
        <taxon>Oceanospirillales</taxon>
        <taxon>Oceanospirillaceae</taxon>
        <taxon>Marinobacterium</taxon>
    </lineage>
</organism>
<evidence type="ECO:0000256" key="3">
    <source>
        <dbReference type="ARBA" id="ARBA00012191"/>
    </source>
</evidence>
<reference evidence="17" key="1">
    <citation type="submission" date="2016-05" db="EMBL/GenBank/DDBJ databases">
        <authorList>
            <person name="Baek K."/>
            <person name="Yang S.-J."/>
        </authorList>
    </citation>
    <scope>NUCLEOTIDE SEQUENCE [LARGE SCALE GENOMIC DNA]</scope>
    <source>
        <strain evidence="17">ST58-10</strain>
    </source>
</reference>
<comment type="catalytic activity">
    <reaction evidence="11">
        <text>ATP + H2O + xenobioticSide 1 = ADP + phosphate + xenobioticSide 2.</text>
        <dbReference type="EC" id="7.6.2.2"/>
    </reaction>
</comment>
<evidence type="ECO:0000256" key="7">
    <source>
        <dbReference type="ARBA" id="ARBA00022741"/>
    </source>
</evidence>